<evidence type="ECO:0000313" key="1">
    <source>
        <dbReference type="EMBL" id="KAA6387164.1"/>
    </source>
</evidence>
<sequence>IIKVKNDELQNKTLKIVQNIDVTKVDMWGELNPEGLF</sequence>
<evidence type="ECO:0000313" key="2">
    <source>
        <dbReference type="Proteomes" id="UP000324800"/>
    </source>
</evidence>
<gene>
    <name evidence="1" type="ORF">EZS28_017309</name>
</gene>
<protein>
    <submittedName>
        <fullName evidence="1">Uncharacterized protein</fullName>
    </submittedName>
</protein>
<comment type="caution">
    <text evidence="1">The sequence shown here is derived from an EMBL/GenBank/DDBJ whole genome shotgun (WGS) entry which is preliminary data.</text>
</comment>
<dbReference type="Proteomes" id="UP000324800">
    <property type="component" value="Unassembled WGS sequence"/>
</dbReference>
<feature type="non-terminal residue" evidence="1">
    <location>
        <position position="1"/>
    </location>
</feature>
<reference evidence="1 2" key="1">
    <citation type="submission" date="2019-03" db="EMBL/GenBank/DDBJ databases">
        <title>Single cell metagenomics reveals metabolic interactions within the superorganism composed of flagellate Streblomastix strix and complex community of Bacteroidetes bacteria on its surface.</title>
        <authorList>
            <person name="Treitli S.C."/>
            <person name="Kolisko M."/>
            <person name="Husnik F."/>
            <person name="Keeling P."/>
            <person name="Hampl V."/>
        </authorList>
    </citation>
    <scope>NUCLEOTIDE SEQUENCE [LARGE SCALE GENOMIC DNA]</scope>
    <source>
        <strain evidence="1">ST1C</strain>
    </source>
</reference>
<organism evidence="1 2">
    <name type="scientific">Streblomastix strix</name>
    <dbReference type="NCBI Taxonomy" id="222440"/>
    <lineage>
        <taxon>Eukaryota</taxon>
        <taxon>Metamonada</taxon>
        <taxon>Preaxostyla</taxon>
        <taxon>Oxymonadida</taxon>
        <taxon>Streblomastigidae</taxon>
        <taxon>Streblomastix</taxon>
    </lineage>
</organism>
<proteinExistence type="predicted"/>
<dbReference type="AlphaFoldDB" id="A0A5J4VWR6"/>
<name>A0A5J4VWR6_9EUKA</name>
<accession>A0A5J4VWR6</accession>
<dbReference type="EMBL" id="SNRW01004489">
    <property type="protein sequence ID" value="KAA6387164.1"/>
    <property type="molecule type" value="Genomic_DNA"/>
</dbReference>